<dbReference type="Proteomes" id="UP001597055">
    <property type="component" value="Unassembled WGS sequence"/>
</dbReference>
<dbReference type="InterPro" id="IPR046335">
    <property type="entry name" value="LacI/GalR-like_sensor"/>
</dbReference>
<evidence type="ECO:0000313" key="6">
    <source>
        <dbReference type="Proteomes" id="UP001597055"/>
    </source>
</evidence>
<evidence type="ECO:0000313" key="5">
    <source>
        <dbReference type="EMBL" id="MFD0789582.1"/>
    </source>
</evidence>
<protein>
    <submittedName>
        <fullName evidence="5">LacI family DNA-binding transcriptional regulator</fullName>
    </submittedName>
</protein>
<keyword evidence="6" id="KW-1185">Reference proteome</keyword>
<gene>
    <name evidence="5" type="ORF">ACFQ0P_04160</name>
</gene>
<evidence type="ECO:0000256" key="3">
    <source>
        <dbReference type="ARBA" id="ARBA00023163"/>
    </source>
</evidence>
<feature type="domain" description="HTH lacI-type" evidence="4">
    <location>
        <begin position="11"/>
        <end position="65"/>
    </location>
</feature>
<dbReference type="Pfam" id="PF13377">
    <property type="entry name" value="Peripla_BP_3"/>
    <property type="match status" value="1"/>
</dbReference>
<evidence type="ECO:0000259" key="4">
    <source>
        <dbReference type="PROSITE" id="PS50932"/>
    </source>
</evidence>
<dbReference type="InterPro" id="IPR010982">
    <property type="entry name" value="Lambda_DNA-bd_dom_sf"/>
</dbReference>
<dbReference type="Pfam" id="PF00356">
    <property type="entry name" value="LacI"/>
    <property type="match status" value="1"/>
</dbReference>
<dbReference type="CDD" id="cd01392">
    <property type="entry name" value="HTH_LacI"/>
    <property type="match status" value="1"/>
</dbReference>
<dbReference type="PANTHER" id="PTHR30146">
    <property type="entry name" value="LACI-RELATED TRANSCRIPTIONAL REPRESSOR"/>
    <property type="match status" value="1"/>
</dbReference>
<keyword evidence="2 5" id="KW-0238">DNA-binding</keyword>
<sequence length="338" mass="35892">MTTSPTNGRRPTIDDVARAAGVSKGTVSRALNGHRWVSPDAQRAVEAAVKQTGYRANALARGLKLQRAGSVAFLLGEDLDHMFGDPNFATLMRGASDSLAEMSMSMVLLLAGSADEQARALDFIGTGTIDGVMFVSWHHDMSVLTDLNRAGIPTIFCGTPRAGDPMTSFVTADDLDGAIQMVEHLLSRGRKRIGMIAPPKDAVGGSLRVEGYLRALGDLADESLIVYGDYTREGGRAGMLKLLAQHPDIDAVFAANDLTAAGAIEAAQAEGKVVPDDISIGGFDDNSAATSTVPAITTMRQPFIRLAKEMTRLLIDQINGEPPAQLTLRTELVVRDST</sequence>
<evidence type="ECO:0000256" key="2">
    <source>
        <dbReference type="ARBA" id="ARBA00023125"/>
    </source>
</evidence>
<dbReference type="SMART" id="SM00354">
    <property type="entry name" value="HTH_LACI"/>
    <property type="match status" value="1"/>
</dbReference>
<dbReference type="PROSITE" id="PS00356">
    <property type="entry name" value="HTH_LACI_1"/>
    <property type="match status" value="1"/>
</dbReference>
<name>A0ABW3AFD6_9MICO</name>
<dbReference type="Gene3D" id="3.40.50.2300">
    <property type="match status" value="2"/>
</dbReference>
<dbReference type="RefSeq" id="WP_204980674.1">
    <property type="nucleotide sequence ID" value="NZ_JBHTII010000001.1"/>
</dbReference>
<comment type="caution">
    <text evidence="5">The sequence shown here is derived from an EMBL/GenBank/DDBJ whole genome shotgun (WGS) entry which is preliminary data.</text>
</comment>
<accession>A0ABW3AFD6</accession>
<keyword evidence="3" id="KW-0804">Transcription</keyword>
<dbReference type="SUPFAM" id="SSF47413">
    <property type="entry name" value="lambda repressor-like DNA-binding domains"/>
    <property type="match status" value="1"/>
</dbReference>
<evidence type="ECO:0000256" key="1">
    <source>
        <dbReference type="ARBA" id="ARBA00023015"/>
    </source>
</evidence>
<dbReference type="InterPro" id="IPR028082">
    <property type="entry name" value="Peripla_BP_I"/>
</dbReference>
<dbReference type="GO" id="GO:0003677">
    <property type="term" value="F:DNA binding"/>
    <property type="evidence" value="ECO:0007669"/>
    <property type="project" value="UniProtKB-KW"/>
</dbReference>
<dbReference type="EMBL" id="JBHTII010000001">
    <property type="protein sequence ID" value="MFD0789582.1"/>
    <property type="molecule type" value="Genomic_DNA"/>
</dbReference>
<dbReference type="SUPFAM" id="SSF53822">
    <property type="entry name" value="Periplasmic binding protein-like I"/>
    <property type="match status" value="1"/>
</dbReference>
<dbReference type="CDD" id="cd06267">
    <property type="entry name" value="PBP1_LacI_sugar_binding-like"/>
    <property type="match status" value="1"/>
</dbReference>
<keyword evidence="1" id="KW-0805">Transcription regulation</keyword>
<dbReference type="Gene3D" id="1.10.260.40">
    <property type="entry name" value="lambda repressor-like DNA-binding domains"/>
    <property type="match status" value="1"/>
</dbReference>
<proteinExistence type="predicted"/>
<dbReference type="PRINTS" id="PR00036">
    <property type="entry name" value="HTHLACI"/>
</dbReference>
<organism evidence="5 6">
    <name type="scientific">Microbacterium insulae</name>
    <dbReference type="NCBI Taxonomy" id="483014"/>
    <lineage>
        <taxon>Bacteria</taxon>
        <taxon>Bacillati</taxon>
        <taxon>Actinomycetota</taxon>
        <taxon>Actinomycetes</taxon>
        <taxon>Micrococcales</taxon>
        <taxon>Microbacteriaceae</taxon>
        <taxon>Microbacterium</taxon>
    </lineage>
</organism>
<dbReference type="InterPro" id="IPR000843">
    <property type="entry name" value="HTH_LacI"/>
</dbReference>
<dbReference type="PANTHER" id="PTHR30146:SF109">
    <property type="entry name" value="HTH-TYPE TRANSCRIPTIONAL REGULATOR GALS"/>
    <property type="match status" value="1"/>
</dbReference>
<dbReference type="PROSITE" id="PS50932">
    <property type="entry name" value="HTH_LACI_2"/>
    <property type="match status" value="1"/>
</dbReference>
<reference evidence="6" key="1">
    <citation type="journal article" date="2019" name="Int. J. Syst. Evol. Microbiol.">
        <title>The Global Catalogue of Microorganisms (GCM) 10K type strain sequencing project: providing services to taxonomists for standard genome sequencing and annotation.</title>
        <authorList>
            <consortium name="The Broad Institute Genomics Platform"/>
            <consortium name="The Broad Institute Genome Sequencing Center for Infectious Disease"/>
            <person name="Wu L."/>
            <person name="Ma J."/>
        </authorList>
    </citation>
    <scope>NUCLEOTIDE SEQUENCE [LARGE SCALE GENOMIC DNA]</scope>
    <source>
        <strain evidence="6">CCUG 54523</strain>
    </source>
</reference>